<sequence length="207" mass="23174">MKRLLHYVKHHYLVVALMMGMAIIFIFLLLNRGVTNNNEEDPFAKTPSFLTMEQEEDSTDDVPLTLMIDVKGAVRQPGIYTFTEGDRIDDAIKRAGGFTEDAEDMHVNLALKLVDEQVIYVPKIGETPVEMEQFWREAGEGESGKINLNTATIEELQTLTGIGPAKAATIVQHREEQGPYQTIDDLKNVSGIGEKSFDSLKDFITVK</sequence>
<dbReference type="InterPro" id="IPR003583">
    <property type="entry name" value="Hlx-hairpin-Hlx_DNA-bd_motif"/>
</dbReference>
<dbReference type="PANTHER" id="PTHR21180:SF32">
    <property type="entry name" value="ENDONUCLEASE_EXONUCLEASE_PHOSPHATASE FAMILY DOMAIN-CONTAINING PROTEIN 1"/>
    <property type="match status" value="1"/>
</dbReference>
<dbReference type="NCBIfam" id="TIGR00426">
    <property type="entry name" value="competence protein ComEA helix-hairpin-helix repeat region"/>
    <property type="match status" value="1"/>
</dbReference>
<accession>A0ABU6NI01</accession>
<protein>
    <submittedName>
        <fullName evidence="3">Helix-hairpin-helix domain-containing protein</fullName>
    </submittedName>
</protein>
<organism evidence="3 4">
    <name type="scientific">Shouchella miscanthi</name>
    <dbReference type="NCBI Taxonomy" id="2598861"/>
    <lineage>
        <taxon>Bacteria</taxon>
        <taxon>Bacillati</taxon>
        <taxon>Bacillota</taxon>
        <taxon>Bacilli</taxon>
        <taxon>Bacillales</taxon>
        <taxon>Bacillaceae</taxon>
        <taxon>Shouchella</taxon>
    </lineage>
</organism>
<dbReference type="EMBL" id="JAROAS010000010">
    <property type="protein sequence ID" value="MED4127855.1"/>
    <property type="molecule type" value="Genomic_DNA"/>
</dbReference>
<dbReference type="Gene3D" id="1.10.150.310">
    <property type="entry name" value="Tex RuvX-like domain-like"/>
    <property type="match status" value="1"/>
</dbReference>
<keyword evidence="1" id="KW-0472">Membrane</keyword>
<proteinExistence type="predicted"/>
<comment type="caution">
    <text evidence="3">The sequence shown here is derived from an EMBL/GenBank/DDBJ whole genome shotgun (WGS) entry which is preliminary data.</text>
</comment>
<dbReference type="InterPro" id="IPR019554">
    <property type="entry name" value="Soluble_ligand-bd"/>
</dbReference>
<dbReference type="InterPro" id="IPR004509">
    <property type="entry name" value="Competence_ComEA_HhH"/>
</dbReference>
<dbReference type="Proteomes" id="UP001341820">
    <property type="component" value="Unassembled WGS sequence"/>
</dbReference>
<dbReference type="Pfam" id="PF12836">
    <property type="entry name" value="HHH_3"/>
    <property type="match status" value="1"/>
</dbReference>
<name>A0ABU6NI01_9BACI</name>
<keyword evidence="4" id="KW-1185">Reference proteome</keyword>
<evidence type="ECO:0000259" key="2">
    <source>
        <dbReference type="SMART" id="SM00278"/>
    </source>
</evidence>
<feature type="domain" description="Helix-hairpin-helix DNA-binding motif class 1" evidence="2">
    <location>
        <begin position="184"/>
        <end position="203"/>
    </location>
</feature>
<gene>
    <name evidence="3" type="ORF">P5F74_06880</name>
</gene>
<dbReference type="InterPro" id="IPR051675">
    <property type="entry name" value="Endo/Exo/Phosphatase_dom_1"/>
</dbReference>
<keyword evidence="1" id="KW-0812">Transmembrane</keyword>
<evidence type="ECO:0000313" key="4">
    <source>
        <dbReference type="Proteomes" id="UP001341820"/>
    </source>
</evidence>
<reference evidence="3 4" key="1">
    <citation type="submission" date="2023-03" db="EMBL/GenBank/DDBJ databases">
        <title>Bacillus Genome Sequencing.</title>
        <authorList>
            <person name="Dunlap C."/>
        </authorList>
    </citation>
    <scope>NUCLEOTIDE SEQUENCE [LARGE SCALE GENOMIC DNA]</scope>
    <source>
        <strain evidence="3 4">B-4107</strain>
    </source>
</reference>
<dbReference type="Gene3D" id="3.10.560.10">
    <property type="entry name" value="Outer membrane lipoprotein wza domain like"/>
    <property type="match status" value="1"/>
</dbReference>
<dbReference type="SMART" id="SM00278">
    <property type="entry name" value="HhH1"/>
    <property type="match status" value="2"/>
</dbReference>
<evidence type="ECO:0000313" key="3">
    <source>
        <dbReference type="EMBL" id="MED4127855.1"/>
    </source>
</evidence>
<feature type="domain" description="Helix-hairpin-helix DNA-binding motif class 1" evidence="2">
    <location>
        <begin position="154"/>
        <end position="173"/>
    </location>
</feature>
<evidence type="ECO:0000256" key="1">
    <source>
        <dbReference type="SAM" id="Phobius"/>
    </source>
</evidence>
<dbReference type="SUPFAM" id="SSF47781">
    <property type="entry name" value="RuvA domain 2-like"/>
    <property type="match status" value="1"/>
</dbReference>
<dbReference type="Pfam" id="PF10531">
    <property type="entry name" value="SLBB"/>
    <property type="match status" value="1"/>
</dbReference>
<dbReference type="InterPro" id="IPR010994">
    <property type="entry name" value="RuvA_2-like"/>
</dbReference>
<dbReference type="PANTHER" id="PTHR21180">
    <property type="entry name" value="ENDONUCLEASE/EXONUCLEASE/PHOSPHATASE FAMILY DOMAIN-CONTAINING PROTEIN 1"/>
    <property type="match status" value="1"/>
</dbReference>
<feature type="transmembrane region" description="Helical" evidence="1">
    <location>
        <begin position="12"/>
        <end position="30"/>
    </location>
</feature>
<keyword evidence="1" id="KW-1133">Transmembrane helix</keyword>
<dbReference type="RefSeq" id="WP_035396385.1">
    <property type="nucleotide sequence ID" value="NZ_JAROAS010000010.1"/>
</dbReference>